<reference evidence="5" key="1">
    <citation type="journal article" date="2020" name="Nature">
        <title>Giant virus diversity and host interactions through global metagenomics.</title>
        <authorList>
            <person name="Schulz F."/>
            <person name="Roux S."/>
            <person name="Paez-Espino D."/>
            <person name="Jungbluth S."/>
            <person name="Walsh D.A."/>
            <person name="Denef V.J."/>
            <person name="McMahon K.D."/>
            <person name="Konstantinidis K.T."/>
            <person name="Eloe-Fadrosh E.A."/>
            <person name="Kyrpides N.C."/>
            <person name="Woyke T."/>
        </authorList>
    </citation>
    <scope>NUCLEOTIDE SEQUENCE</scope>
    <source>
        <strain evidence="5">GVMAG-S-3300013014-136</strain>
    </source>
</reference>
<dbReference type="InterPro" id="IPR013083">
    <property type="entry name" value="Znf_RING/FYVE/PHD"/>
</dbReference>
<dbReference type="InterPro" id="IPR001841">
    <property type="entry name" value="Znf_RING"/>
</dbReference>
<evidence type="ECO:0000259" key="4">
    <source>
        <dbReference type="PROSITE" id="PS50089"/>
    </source>
</evidence>
<evidence type="ECO:0000313" key="5">
    <source>
        <dbReference type="EMBL" id="QHU20249.1"/>
    </source>
</evidence>
<sequence>MPKTLSDAEYNSLIWKSKTGWAKYYELLKSEQLNAIRQRGTLRSFKKKLDKSHSVIPTHLKTEFVEMMTALGRRFECCICMCTPSSEDVEISKCGHRYCKPCLSKLKEIAKASNLTALCAICRNKMY</sequence>
<proteinExistence type="predicted"/>
<evidence type="ECO:0000256" key="2">
    <source>
        <dbReference type="ARBA" id="ARBA00022771"/>
    </source>
</evidence>
<dbReference type="AlphaFoldDB" id="A0A6C0KRM3"/>
<keyword evidence="3" id="KW-0862">Zinc</keyword>
<evidence type="ECO:0000256" key="1">
    <source>
        <dbReference type="ARBA" id="ARBA00022723"/>
    </source>
</evidence>
<dbReference type="PROSITE" id="PS50089">
    <property type="entry name" value="ZF_RING_2"/>
    <property type="match status" value="1"/>
</dbReference>
<dbReference type="EMBL" id="MN740965">
    <property type="protein sequence ID" value="QHU20249.1"/>
    <property type="molecule type" value="Genomic_DNA"/>
</dbReference>
<dbReference type="GO" id="GO:0008270">
    <property type="term" value="F:zinc ion binding"/>
    <property type="evidence" value="ECO:0007669"/>
    <property type="project" value="UniProtKB-KW"/>
</dbReference>
<dbReference type="Gene3D" id="3.30.40.10">
    <property type="entry name" value="Zinc/RING finger domain, C3HC4 (zinc finger)"/>
    <property type="match status" value="1"/>
</dbReference>
<dbReference type="SMART" id="SM00184">
    <property type="entry name" value="RING"/>
    <property type="match status" value="1"/>
</dbReference>
<keyword evidence="2" id="KW-0863">Zinc-finger</keyword>
<dbReference type="PROSITE" id="PS00518">
    <property type="entry name" value="ZF_RING_1"/>
    <property type="match status" value="1"/>
</dbReference>
<protein>
    <recommendedName>
        <fullName evidence="4">RING-type domain-containing protein</fullName>
    </recommendedName>
</protein>
<evidence type="ECO:0000256" key="3">
    <source>
        <dbReference type="ARBA" id="ARBA00022833"/>
    </source>
</evidence>
<organism evidence="5">
    <name type="scientific">viral metagenome</name>
    <dbReference type="NCBI Taxonomy" id="1070528"/>
    <lineage>
        <taxon>unclassified sequences</taxon>
        <taxon>metagenomes</taxon>
        <taxon>organismal metagenomes</taxon>
    </lineage>
</organism>
<keyword evidence="1" id="KW-0479">Metal-binding</keyword>
<dbReference type="SUPFAM" id="SSF57850">
    <property type="entry name" value="RING/U-box"/>
    <property type="match status" value="1"/>
</dbReference>
<feature type="domain" description="RING-type" evidence="4">
    <location>
        <begin position="77"/>
        <end position="123"/>
    </location>
</feature>
<name>A0A6C0KRM3_9ZZZZ</name>
<dbReference type="InterPro" id="IPR017907">
    <property type="entry name" value="Znf_RING_CS"/>
</dbReference>
<accession>A0A6C0KRM3</accession>